<sequence>MIRIAACRVRVKPSGLRGFSTTVARFNGKKVEGPPRIPELKKEAPLVTPPSIEPIPIQEEIIVEEPIPKKKKKFSLFGFLFKTSLLAVAVYGGTLYVATKNDKVMDFVIDNNLPYHEELIEYIDTTSWDDIEETWHELKRKFSGVKVPSKKDLEQITTKLEHKGEDLYKETKRKLAGKSAERKGTELTPAEQLQKPVEVESVTREVSRLPLIELSSDVANSVDSSVKQIISSLNNFIQTIDAGTLASSNTGLVKAIDSSLNELAKKLNSLTTAFDEEVKNKLKASQTELVSSYTKKELDLTENLVKQFNAEKAQLEKKLNQRLEHEVQAAREAIGQAATNAVSMVRIEQTNSFEKLVSEKINEERSGRLANLEKLNEKILELEKFADSFQDQIIKTHERTLIQRSVSNLKSLLLSSSDLSQPKNIQPYVDILAQISTDDEVLNLALKDLQPLIAKDSTHSILSNAQLLERFQLLAPDLRSSSLLPPNAGLLGHLSSLIFSKLLLPVKGVKADGKDIESVIGRIESSLARGELDIAVEEATNLKGWTRRLANDWVEQARKRLEVEFLLGLIETEARIL</sequence>
<gene>
    <name evidence="15" type="ORF">LODBEIA_P08200</name>
</gene>
<feature type="region of interest" description="Disordered" evidence="14">
    <location>
        <begin position="174"/>
        <end position="193"/>
    </location>
</feature>
<comment type="subunit">
    <text evidence="12">Component of the mitochondrial contact site and cristae organizing system (MICOS) complex.</text>
</comment>
<accession>A0ABP0ZEL4</accession>
<evidence type="ECO:0000256" key="7">
    <source>
        <dbReference type="ARBA" id="ARBA00022989"/>
    </source>
</evidence>
<evidence type="ECO:0000256" key="14">
    <source>
        <dbReference type="SAM" id="MobiDB-lite"/>
    </source>
</evidence>
<evidence type="ECO:0000256" key="6">
    <source>
        <dbReference type="ARBA" id="ARBA00022946"/>
    </source>
</evidence>
<keyword evidence="9 12" id="KW-0496">Mitochondrion</keyword>
<keyword evidence="5 12" id="KW-0999">Mitochondrion inner membrane</keyword>
<evidence type="ECO:0000256" key="2">
    <source>
        <dbReference type="ARBA" id="ARBA00010877"/>
    </source>
</evidence>
<evidence type="ECO:0000256" key="3">
    <source>
        <dbReference type="ARBA" id="ARBA00018116"/>
    </source>
</evidence>
<dbReference type="RefSeq" id="XP_066827758.1">
    <property type="nucleotide sequence ID" value="XM_066976783.1"/>
</dbReference>
<keyword evidence="16" id="KW-1185">Reference proteome</keyword>
<dbReference type="PANTHER" id="PTHR15415:SF7">
    <property type="entry name" value="MICOS COMPLEX SUBUNIT MIC60"/>
    <property type="match status" value="1"/>
</dbReference>
<protein>
    <recommendedName>
        <fullName evidence="3 12">MICOS complex subunit MIC60</fullName>
    </recommendedName>
    <alternativeName>
        <fullName evidence="12">Mitofilin</fullName>
    </alternativeName>
</protein>
<evidence type="ECO:0000256" key="5">
    <source>
        <dbReference type="ARBA" id="ARBA00022792"/>
    </source>
</evidence>
<dbReference type="Pfam" id="PF09731">
    <property type="entry name" value="Mitofilin"/>
    <property type="match status" value="1"/>
</dbReference>
<evidence type="ECO:0000256" key="9">
    <source>
        <dbReference type="ARBA" id="ARBA00023128"/>
    </source>
</evidence>
<comment type="similarity">
    <text evidence="2 12">Belongs to the MICOS complex subunit Mic60 family.</text>
</comment>
<reference evidence="15 16" key="1">
    <citation type="submission" date="2024-03" db="EMBL/GenBank/DDBJ databases">
        <authorList>
            <person name="Brejova B."/>
        </authorList>
    </citation>
    <scope>NUCLEOTIDE SEQUENCE [LARGE SCALE GENOMIC DNA]</scope>
    <source>
        <strain evidence="15 16">CBS 14171</strain>
    </source>
</reference>
<name>A0ABP0ZEL4_9ASCO</name>
<evidence type="ECO:0000256" key="13">
    <source>
        <dbReference type="SAM" id="Coils"/>
    </source>
</evidence>
<comment type="function">
    <text evidence="11">Component of the MICOS complex, a large protein complex of the mitochondrial inner membrane that plays crucial roles in the maintenance of crista junctions, inner membrane architecture, and formation of contact sites to the outer membrane. Plays a role in keeping cristae membranes connected to the inner boundary membrane. Also promotes protein import via the mitochondrial intermembrane space assembly (MIA) pathway.</text>
</comment>
<comment type="subcellular location">
    <subcellularLocation>
        <location evidence="1 12">Mitochondrion inner membrane</location>
        <topology evidence="1 12">Single-pass membrane protein</topology>
    </subcellularLocation>
</comment>
<dbReference type="InterPro" id="IPR019133">
    <property type="entry name" value="MIC60"/>
</dbReference>
<evidence type="ECO:0000256" key="12">
    <source>
        <dbReference type="RuleBase" id="RU363000"/>
    </source>
</evidence>
<evidence type="ECO:0000313" key="16">
    <source>
        <dbReference type="Proteomes" id="UP001497383"/>
    </source>
</evidence>
<evidence type="ECO:0000256" key="10">
    <source>
        <dbReference type="ARBA" id="ARBA00023136"/>
    </source>
</evidence>
<dbReference type="Proteomes" id="UP001497383">
    <property type="component" value="Chromosome 1"/>
</dbReference>
<keyword evidence="4 12" id="KW-0812">Transmembrane</keyword>
<keyword evidence="6" id="KW-0809">Transit peptide</keyword>
<keyword evidence="7 12" id="KW-1133">Transmembrane helix</keyword>
<evidence type="ECO:0000256" key="11">
    <source>
        <dbReference type="ARBA" id="ARBA00025571"/>
    </source>
</evidence>
<dbReference type="EMBL" id="OZ022405">
    <property type="protein sequence ID" value="CAK9436262.1"/>
    <property type="molecule type" value="Genomic_DNA"/>
</dbReference>
<evidence type="ECO:0000256" key="1">
    <source>
        <dbReference type="ARBA" id="ARBA00004434"/>
    </source>
</evidence>
<keyword evidence="8 13" id="KW-0175">Coiled coil</keyword>
<keyword evidence="10 12" id="KW-0472">Membrane</keyword>
<evidence type="ECO:0000313" key="15">
    <source>
        <dbReference type="EMBL" id="CAK9436262.1"/>
    </source>
</evidence>
<feature type="coiled-coil region" evidence="13">
    <location>
        <begin position="298"/>
        <end position="340"/>
    </location>
</feature>
<dbReference type="PANTHER" id="PTHR15415">
    <property type="entry name" value="MITOFILIN"/>
    <property type="match status" value="1"/>
</dbReference>
<evidence type="ECO:0000256" key="4">
    <source>
        <dbReference type="ARBA" id="ARBA00022692"/>
    </source>
</evidence>
<feature type="transmembrane region" description="Helical" evidence="12">
    <location>
        <begin position="76"/>
        <end position="98"/>
    </location>
</feature>
<evidence type="ECO:0000256" key="8">
    <source>
        <dbReference type="ARBA" id="ARBA00023054"/>
    </source>
</evidence>
<dbReference type="GeneID" id="92206016"/>
<proteinExistence type="inferred from homology"/>
<organism evidence="15 16">
    <name type="scientific">Lodderomyces beijingensis</name>
    <dbReference type="NCBI Taxonomy" id="1775926"/>
    <lineage>
        <taxon>Eukaryota</taxon>
        <taxon>Fungi</taxon>
        <taxon>Dikarya</taxon>
        <taxon>Ascomycota</taxon>
        <taxon>Saccharomycotina</taxon>
        <taxon>Pichiomycetes</taxon>
        <taxon>Debaryomycetaceae</taxon>
        <taxon>Candida/Lodderomyces clade</taxon>
        <taxon>Lodderomyces</taxon>
    </lineage>
</organism>